<sequence>SIMAAPAEPTYTIPAYTTDPMPAYTIQQDAGVPVTYTSAPISMPAGYTYMPASDYTYMPAMPAAPLDHSQGKWFAPGEALPPGYVITAHPEGHTAPQETHSMTDKARESFVVTGSTLKSALPKAPEKKTKKSKKKKSSGCC</sequence>
<dbReference type="AlphaFoldDB" id="A0A812IRW2"/>
<feature type="compositionally biased region" description="Basic residues" evidence="1">
    <location>
        <begin position="128"/>
        <end position="141"/>
    </location>
</feature>
<evidence type="ECO:0000313" key="2">
    <source>
        <dbReference type="EMBL" id="CAE7173022.1"/>
    </source>
</evidence>
<evidence type="ECO:0000256" key="1">
    <source>
        <dbReference type="SAM" id="MobiDB-lite"/>
    </source>
</evidence>
<reference evidence="2" key="1">
    <citation type="submission" date="2021-02" db="EMBL/GenBank/DDBJ databases">
        <authorList>
            <person name="Dougan E. K."/>
            <person name="Rhodes N."/>
            <person name="Thang M."/>
            <person name="Chan C."/>
        </authorList>
    </citation>
    <scope>NUCLEOTIDE SEQUENCE</scope>
</reference>
<dbReference type="Proteomes" id="UP000649617">
    <property type="component" value="Unassembled WGS sequence"/>
</dbReference>
<gene>
    <name evidence="2" type="ORF">SPIL2461_LOCUS794</name>
</gene>
<keyword evidence="3" id="KW-1185">Reference proteome</keyword>
<protein>
    <submittedName>
        <fullName evidence="2">Uncharacterized protein</fullName>
    </submittedName>
</protein>
<dbReference type="OrthoDB" id="428883at2759"/>
<evidence type="ECO:0000313" key="3">
    <source>
        <dbReference type="Proteomes" id="UP000649617"/>
    </source>
</evidence>
<comment type="caution">
    <text evidence="2">The sequence shown here is derived from an EMBL/GenBank/DDBJ whole genome shotgun (WGS) entry which is preliminary data.</text>
</comment>
<name>A0A812IRW2_SYMPI</name>
<proteinExistence type="predicted"/>
<dbReference type="EMBL" id="CAJNIZ010000706">
    <property type="protein sequence ID" value="CAE7173022.1"/>
    <property type="molecule type" value="Genomic_DNA"/>
</dbReference>
<organism evidence="2 3">
    <name type="scientific">Symbiodinium pilosum</name>
    <name type="common">Dinoflagellate</name>
    <dbReference type="NCBI Taxonomy" id="2952"/>
    <lineage>
        <taxon>Eukaryota</taxon>
        <taxon>Sar</taxon>
        <taxon>Alveolata</taxon>
        <taxon>Dinophyceae</taxon>
        <taxon>Suessiales</taxon>
        <taxon>Symbiodiniaceae</taxon>
        <taxon>Symbiodinium</taxon>
    </lineage>
</organism>
<feature type="region of interest" description="Disordered" evidence="1">
    <location>
        <begin position="84"/>
        <end position="141"/>
    </location>
</feature>
<accession>A0A812IRW2</accession>
<feature type="non-terminal residue" evidence="2">
    <location>
        <position position="141"/>
    </location>
</feature>